<keyword evidence="4" id="KW-0788">Thiol protease</keyword>
<dbReference type="PANTHER" id="PTHR12606:SF151">
    <property type="entry name" value="UBIQUITIN-LIKE PROTEASE FAMILY PROFILE DOMAIN-CONTAINING PROTEIN"/>
    <property type="match status" value="1"/>
</dbReference>
<dbReference type="AlphaFoldDB" id="A0A8T3A5J7"/>
<dbReference type="OrthoDB" id="776299at2759"/>
<evidence type="ECO:0000256" key="4">
    <source>
        <dbReference type="ARBA" id="ARBA00022807"/>
    </source>
</evidence>
<evidence type="ECO:0000313" key="7">
    <source>
        <dbReference type="EMBL" id="KAI0491329.1"/>
    </source>
</evidence>
<keyword evidence="5" id="KW-0472">Membrane</keyword>
<evidence type="ECO:0000256" key="3">
    <source>
        <dbReference type="ARBA" id="ARBA00022801"/>
    </source>
</evidence>
<dbReference type="GO" id="GO:0006508">
    <property type="term" value="P:proteolysis"/>
    <property type="evidence" value="ECO:0007669"/>
    <property type="project" value="UniProtKB-KW"/>
</dbReference>
<protein>
    <recommendedName>
        <fullName evidence="6">Ubiquitin-like protease family profile domain-containing protein</fullName>
    </recommendedName>
</protein>
<keyword evidence="2" id="KW-0645">Protease</keyword>
<dbReference type="Gene3D" id="3.40.395.10">
    <property type="entry name" value="Adenoviral Proteinase, Chain A"/>
    <property type="match status" value="1"/>
</dbReference>
<evidence type="ECO:0000256" key="2">
    <source>
        <dbReference type="ARBA" id="ARBA00022670"/>
    </source>
</evidence>
<dbReference type="InterPro" id="IPR003653">
    <property type="entry name" value="Peptidase_C48_C"/>
</dbReference>
<dbReference type="InterPro" id="IPR038765">
    <property type="entry name" value="Papain-like_cys_pep_sf"/>
</dbReference>
<sequence length="243" mass="29238">MLLTNDWLADNHVDAFAFFLLEQSRLMAEKFHPYLYISPLYRVSINNILILFFTLVFPYRTKLLQVYKSYSMDYQIFINHINPVSIQESKLIVLPIIHEKHWVLLVGKLKEKVWKMYDSLPNPEHKNICHTVVSSNSYFKLYPDYYVYIHNINFYNVLFVQIKYLHEDTTGCFSSDITKWNVQAVRGIPTQSNDYDCEIFVCKYMEKAVRRKKPDWNALKDWQKHMPKFRAEFAFFLFLQTKK</sequence>
<evidence type="ECO:0000256" key="5">
    <source>
        <dbReference type="SAM" id="Phobius"/>
    </source>
</evidence>
<feature type="transmembrane region" description="Helical" evidence="5">
    <location>
        <begin position="40"/>
        <end position="59"/>
    </location>
</feature>
<dbReference type="SUPFAM" id="SSF54001">
    <property type="entry name" value="Cysteine proteinases"/>
    <property type="match status" value="1"/>
</dbReference>
<organism evidence="7 8">
    <name type="scientific">Dendrobium nobile</name>
    <name type="common">Orchid</name>
    <dbReference type="NCBI Taxonomy" id="94219"/>
    <lineage>
        <taxon>Eukaryota</taxon>
        <taxon>Viridiplantae</taxon>
        <taxon>Streptophyta</taxon>
        <taxon>Embryophyta</taxon>
        <taxon>Tracheophyta</taxon>
        <taxon>Spermatophyta</taxon>
        <taxon>Magnoliopsida</taxon>
        <taxon>Liliopsida</taxon>
        <taxon>Asparagales</taxon>
        <taxon>Orchidaceae</taxon>
        <taxon>Epidendroideae</taxon>
        <taxon>Malaxideae</taxon>
        <taxon>Dendrobiinae</taxon>
        <taxon>Dendrobium</taxon>
    </lineage>
</organism>
<keyword evidence="3" id="KW-0378">Hydrolase</keyword>
<proteinExistence type="inferred from homology"/>
<dbReference type="PANTHER" id="PTHR12606">
    <property type="entry name" value="SENTRIN/SUMO-SPECIFIC PROTEASE"/>
    <property type="match status" value="1"/>
</dbReference>
<keyword evidence="5" id="KW-1133">Transmembrane helix</keyword>
<dbReference type="GO" id="GO:0005634">
    <property type="term" value="C:nucleus"/>
    <property type="evidence" value="ECO:0007669"/>
    <property type="project" value="TreeGrafter"/>
</dbReference>
<gene>
    <name evidence="7" type="ORF">KFK09_025589</name>
</gene>
<dbReference type="Pfam" id="PF02902">
    <property type="entry name" value="Peptidase_C48"/>
    <property type="match status" value="1"/>
</dbReference>
<feature type="domain" description="Ubiquitin-like protease family profile" evidence="6">
    <location>
        <begin position="1"/>
        <end position="208"/>
    </location>
</feature>
<dbReference type="Proteomes" id="UP000829196">
    <property type="component" value="Unassembled WGS sequence"/>
</dbReference>
<comment type="similarity">
    <text evidence="1">Belongs to the peptidase C48 family.</text>
</comment>
<keyword evidence="8" id="KW-1185">Reference proteome</keyword>
<dbReference type="PROSITE" id="PS50600">
    <property type="entry name" value="ULP_PROTEASE"/>
    <property type="match status" value="1"/>
</dbReference>
<reference evidence="7" key="1">
    <citation type="journal article" date="2022" name="Front. Genet.">
        <title>Chromosome-Scale Assembly of the Dendrobium nobile Genome Provides Insights Into the Molecular Mechanism of the Biosynthesis of the Medicinal Active Ingredient of Dendrobium.</title>
        <authorList>
            <person name="Xu Q."/>
            <person name="Niu S.-C."/>
            <person name="Li K.-L."/>
            <person name="Zheng P.-J."/>
            <person name="Zhang X.-J."/>
            <person name="Jia Y."/>
            <person name="Liu Y."/>
            <person name="Niu Y.-X."/>
            <person name="Yu L.-H."/>
            <person name="Chen D.-F."/>
            <person name="Zhang G.-Q."/>
        </authorList>
    </citation>
    <scope>NUCLEOTIDE SEQUENCE</scope>
    <source>
        <tissue evidence="7">Leaf</tissue>
    </source>
</reference>
<keyword evidence="5" id="KW-0812">Transmembrane</keyword>
<evidence type="ECO:0000256" key="1">
    <source>
        <dbReference type="ARBA" id="ARBA00005234"/>
    </source>
</evidence>
<dbReference type="GO" id="GO:0016926">
    <property type="term" value="P:protein desumoylation"/>
    <property type="evidence" value="ECO:0007669"/>
    <property type="project" value="TreeGrafter"/>
</dbReference>
<comment type="caution">
    <text evidence="7">The sequence shown here is derived from an EMBL/GenBank/DDBJ whole genome shotgun (WGS) entry which is preliminary data.</text>
</comment>
<evidence type="ECO:0000313" key="8">
    <source>
        <dbReference type="Proteomes" id="UP000829196"/>
    </source>
</evidence>
<evidence type="ECO:0000259" key="6">
    <source>
        <dbReference type="PROSITE" id="PS50600"/>
    </source>
</evidence>
<name>A0A8T3A5J7_DENNO</name>
<dbReference type="EMBL" id="JAGYWB010000018">
    <property type="protein sequence ID" value="KAI0491329.1"/>
    <property type="molecule type" value="Genomic_DNA"/>
</dbReference>
<accession>A0A8T3A5J7</accession>
<dbReference type="GO" id="GO:0016929">
    <property type="term" value="F:deSUMOylase activity"/>
    <property type="evidence" value="ECO:0007669"/>
    <property type="project" value="TreeGrafter"/>
</dbReference>